<keyword evidence="5 6" id="KW-0472">Membrane</keyword>
<feature type="transmembrane region" description="Helical" evidence="6">
    <location>
        <begin position="302"/>
        <end position="320"/>
    </location>
</feature>
<dbReference type="Proteomes" id="UP000274756">
    <property type="component" value="Unassembled WGS sequence"/>
</dbReference>
<dbReference type="Gene3D" id="1.10.3430.10">
    <property type="entry name" value="Ammonium transporter AmtB like domains"/>
    <property type="match status" value="1"/>
</dbReference>
<feature type="transmembrane region" description="Helical" evidence="6">
    <location>
        <begin position="207"/>
        <end position="224"/>
    </location>
</feature>
<dbReference type="GO" id="GO:0005886">
    <property type="term" value="C:plasma membrane"/>
    <property type="evidence" value="ECO:0007669"/>
    <property type="project" value="InterPro"/>
</dbReference>
<feature type="transmembrane region" description="Helical" evidence="6">
    <location>
        <begin position="46"/>
        <end position="65"/>
    </location>
</feature>
<feature type="transmembrane region" description="Helical" evidence="6">
    <location>
        <begin position="262"/>
        <end position="282"/>
    </location>
</feature>
<dbReference type="Proteomes" id="UP000038040">
    <property type="component" value="Unplaced"/>
</dbReference>
<comment type="subcellular location">
    <subcellularLocation>
        <location evidence="1">Membrane</location>
        <topology evidence="1">Multi-pass membrane protein</topology>
    </subcellularLocation>
</comment>
<accession>A0A0N4UPX7</accession>
<gene>
    <name evidence="8" type="ORF">DME_LOCUS3566</name>
</gene>
<dbReference type="AlphaFoldDB" id="A0A0N4UPX7"/>
<dbReference type="WBParaSite" id="DME_0001003901-mRNA-1">
    <property type="protein sequence ID" value="DME_0001003901-mRNA-1"/>
    <property type="gene ID" value="DME_0001003901"/>
</dbReference>
<evidence type="ECO:0000313" key="10">
    <source>
        <dbReference type="Proteomes" id="UP000274756"/>
    </source>
</evidence>
<feature type="transmembrane region" description="Helical" evidence="6">
    <location>
        <begin position="106"/>
        <end position="127"/>
    </location>
</feature>
<evidence type="ECO:0000256" key="6">
    <source>
        <dbReference type="SAM" id="Phobius"/>
    </source>
</evidence>
<evidence type="ECO:0000259" key="7">
    <source>
        <dbReference type="Pfam" id="PF00909"/>
    </source>
</evidence>
<evidence type="ECO:0000256" key="3">
    <source>
        <dbReference type="ARBA" id="ARBA00022692"/>
    </source>
</evidence>
<keyword evidence="3 6" id="KW-0812">Transmembrane</keyword>
<dbReference type="EMBL" id="UYYG01000151">
    <property type="protein sequence ID" value="VDN53593.1"/>
    <property type="molecule type" value="Genomic_DNA"/>
</dbReference>
<feature type="transmembrane region" description="Helical" evidence="6">
    <location>
        <begin position="236"/>
        <end position="255"/>
    </location>
</feature>
<protein>
    <submittedName>
        <fullName evidence="11">Ammonium_transp domain-containing protein</fullName>
    </submittedName>
</protein>
<dbReference type="GO" id="GO:0097272">
    <property type="term" value="P:ammonium homeostasis"/>
    <property type="evidence" value="ECO:0007669"/>
    <property type="project" value="TreeGrafter"/>
</dbReference>
<evidence type="ECO:0000256" key="2">
    <source>
        <dbReference type="ARBA" id="ARBA00011036"/>
    </source>
</evidence>
<feature type="domain" description="Ammonium transporter AmtB-like" evidence="7">
    <location>
        <begin position="5"/>
        <end position="324"/>
    </location>
</feature>
<evidence type="ECO:0000313" key="8">
    <source>
        <dbReference type="EMBL" id="VDN53593.1"/>
    </source>
</evidence>
<dbReference type="SUPFAM" id="SSF111352">
    <property type="entry name" value="Ammonium transporter"/>
    <property type="match status" value="1"/>
</dbReference>
<reference evidence="8 10" key="2">
    <citation type="submission" date="2018-11" db="EMBL/GenBank/DDBJ databases">
        <authorList>
            <consortium name="Pathogen Informatics"/>
        </authorList>
    </citation>
    <scope>NUCLEOTIDE SEQUENCE [LARGE SCALE GENOMIC DNA]</scope>
</reference>
<dbReference type="Pfam" id="PF00909">
    <property type="entry name" value="Ammonium_transp"/>
    <property type="match status" value="1"/>
</dbReference>
<dbReference type="PANTHER" id="PTHR11730:SF60">
    <property type="entry name" value="RH50, ISOFORM D"/>
    <property type="match status" value="1"/>
</dbReference>
<feature type="transmembrane region" description="Helical" evidence="6">
    <location>
        <begin position="21"/>
        <end position="40"/>
    </location>
</feature>
<feature type="transmembrane region" description="Helical" evidence="6">
    <location>
        <begin position="139"/>
        <end position="156"/>
    </location>
</feature>
<reference evidence="11" key="1">
    <citation type="submission" date="2017-02" db="UniProtKB">
        <authorList>
            <consortium name="WormBaseParasite"/>
        </authorList>
    </citation>
    <scope>IDENTIFICATION</scope>
</reference>
<sequence>MLNQTYKMQNMQKLYLVFQDVHTMAIIGFGFIMVFLRRYGFSSVSFNLLLVCFVIQWSMLIRGFFSADFAKDGKFPISIIELIKADMDAITIVIAMGAVLGKLTPIQYVIMAVFGVPLAVTVDHIVFRFLMVNDVGRSLVIHTFGAIFGIAVARGFVSPVTFEHPHKGSNYNSDIFAMIGGLFLFIFFPSFNAALASPENARHRAILNSYLALSACGVITFAASQTMDREKKSRFTLRHIANSTIAGGITIGTVANIILEPVFAVLVGCLAGFISVFSYQIITPALLKKLRIDDTRGVFSSHALPGILAGILGFIFAFIYDPTRYDNFLYLGLLLKLKFLNQIRDKEFFSDFDIFDVPEDFDFTTRVNFIRLFSSNNF</sequence>
<evidence type="ECO:0000256" key="5">
    <source>
        <dbReference type="ARBA" id="ARBA00023136"/>
    </source>
</evidence>
<evidence type="ECO:0000313" key="11">
    <source>
        <dbReference type="WBParaSite" id="DME_0001003901-mRNA-1"/>
    </source>
</evidence>
<evidence type="ECO:0000313" key="9">
    <source>
        <dbReference type="Proteomes" id="UP000038040"/>
    </source>
</evidence>
<evidence type="ECO:0000256" key="1">
    <source>
        <dbReference type="ARBA" id="ARBA00004141"/>
    </source>
</evidence>
<dbReference type="PANTHER" id="PTHR11730">
    <property type="entry name" value="AMMONIUM TRANSPORTER"/>
    <property type="match status" value="1"/>
</dbReference>
<keyword evidence="4 6" id="KW-1133">Transmembrane helix</keyword>
<organism evidence="9 11">
    <name type="scientific">Dracunculus medinensis</name>
    <name type="common">Guinea worm</name>
    <dbReference type="NCBI Taxonomy" id="318479"/>
    <lineage>
        <taxon>Eukaryota</taxon>
        <taxon>Metazoa</taxon>
        <taxon>Ecdysozoa</taxon>
        <taxon>Nematoda</taxon>
        <taxon>Chromadorea</taxon>
        <taxon>Rhabditida</taxon>
        <taxon>Spirurina</taxon>
        <taxon>Dracunculoidea</taxon>
        <taxon>Dracunculidae</taxon>
        <taxon>Dracunculus</taxon>
    </lineage>
</organism>
<dbReference type="InterPro" id="IPR024041">
    <property type="entry name" value="NH4_transpt_AmtB-like_dom"/>
</dbReference>
<keyword evidence="10" id="KW-1185">Reference proteome</keyword>
<proteinExistence type="inferred from homology"/>
<dbReference type="PRINTS" id="PR00342">
    <property type="entry name" value="RHESUSRHD"/>
</dbReference>
<evidence type="ECO:0000256" key="4">
    <source>
        <dbReference type="ARBA" id="ARBA00022989"/>
    </source>
</evidence>
<comment type="similarity">
    <text evidence="2">Belongs to the ammonium transporter (TC 2.A.49) family. Rh subfamily.</text>
</comment>
<dbReference type="InterPro" id="IPR029020">
    <property type="entry name" value="Ammonium/urea_transptr"/>
</dbReference>
<dbReference type="STRING" id="318479.A0A0N4UPX7"/>
<dbReference type="OrthoDB" id="534912at2759"/>
<dbReference type="InterPro" id="IPR002229">
    <property type="entry name" value="RhesusRHD"/>
</dbReference>
<dbReference type="GO" id="GO:0008519">
    <property type="term" value="F:ammonium channel activity"/>
    <property type="evidence" value="ECO:0007669"/>
    <property type="project" value="InterPro"/>
</dbReference>
<name>A0A0N4UPX7_DRAME</name>
<feature type="transmembrane region" description="Helical" evidence="6">
    <location>
        <begin position="176"/>
        <end position="195"/>
    </location>
</feature>